<dbReference type="EMBL" id="JACHLP010000005">
    <property type="protein sequence ID" value="MBB4844013.1"/>
    <property type="molecule type" value="Genomic_DNA"/>
</dbReference>
<name>A0A840LBD7_9BURK</name>
<dbReference type="InterPro" id="IPR011110">
    <property type="entry name" value="Reg_prop"/>
</dbReference>
<dbReference type="Proteomes" id="UP000562027">
    <property type="component" value="Unassembled WGS sequence"/>
</dbReference>
<comment type="catalytic activity">
    <reaction evidence="1">
        <text>ATP + protein L-histidine = ADP + protein N-phospho-L-histidine.</text>
        <dbReference type="EC" id="2.7.13.3"/>
    </reaction>
</comment>
<dbReference type="InterPro" id="IPR003594">
    <property type="entry name" value="HATPase_dom"/>
</dbReference>
<dbReference type="CDD" id="cd00082">
    <property type="entry name" value="HisKA"/>
    <property type="match status" value="1"/>
</dbReference>
<dbReference type="InterPro" id="IPR005467">
    <property type="entry name" value="His_kinase_dom"/>
</dbReference>
<dbReference type="GO" id="GO:0000155">
    <property type="term" value="F:phosphorelay sensor kinase activity"/>
    <property type="evidence" value="ECO:0007669"/>
    <property type="project" value="InterPro"/>
</dbReference>
<dbReference type="SMART" id="SM00388">
    <property type="entry name" value="HisKA"/>
    <property type="match status" value="1"/>
</dbReference>
<evidence type="ECO:0000313" key="6">
    <source>
        <dbReference type="EMBL" id="MBB4844013.1"/>
    </source>
</evidence>
<evidence type="ECO:0000256" key="4">
    <source>
        <dbReference type="SAM" id="Coils"/>
    </source>
</evidence>
<dbReference type="SMART" id="SM00387">
    <property type="entry name" value="HATPase_c"/>
    <property type="match status" value="1"/>
</dbReference>
<accession>A0A840LBD7</accession>
<evidence type="ECO:0000313" key="7">
    <source>
        <dbReference type="Proteomes" id="UP000562027"/>
    </source>
</evidence>
<reference evidence="6 7" key="1">
    <citation type="submission" date="2020-08" db="EMBL/GenBank/DDBJ databases">
        <title>Functional genomics of gut bacteria from endangered species of beetles.</title>
        <authorList>
            <person name="Carlos-Shanley C."/>
        </authorList>
    </citation>
    <scope>NUCLEOTIDE SEQUENCE [LARGE SCALE GENOMIC DNA]</scope>
    <source>
        <strain evidence="6 7">S00239</strain>
    </source>
</reference>
<dbReference type="PANTHER" id="PTHR43547">
    <property type="entry name" value="TWO-COMPONENT HISTIDINE KINASE"/>
    <property type="match status" value="1"/>
</dbReference>
<feature type="coiled-coil region" evidence="4">
    <location>
        <begin position="819"/>
        <end position="871"/>
    </location>
</feature>
<dbReference type="Gene3D" id="3.30.565.10">
    <property type="entry name" value="Histidine kinase-like ATPase, C-terminal domain"/>
    <property type="match status" value="1"/>
</dbReference>
<dbReference type="AlphaFoldDB" id="A0A840LBD7"/>
<dbReference type="InterPro" id="IPR003661">
    <property type="entry name" value="HisK_dim/P_dom"/>
</dbReference>
<gene>
    <name evidence="6" type="ORF">HNP55_002549</name>
</gene>
<dbReference type="InterPro" id="IPR011123">
    <property type="entry name" value="Y_Y_Y"/>
</dbReference>
<organism evidence="6 7">
    <name type="scientific">Roseateles oligotrophus</name>
    <dbReference type="NCBI Taxonomy" id="1769250"/>
    <lineage>
        <taxon>Bacteria</taxon>
        <taxon>Pseudomonadati</taxon>
        <taxon>Pseudomonadota</taxon>
        <taxon>Betaproteobacteria</taxon>
        <taxon>Burkholderiales</taxon>
        <taxon>Sphaerotilaceae</taxon>
        <taxon>Roseateles</taxon>
    </lineage>
</organism>
<feature type="domain" description="Histidine kinase" evidence="5">
    <location>
        <begin position="883"/>
        <end position="1117"/>
    </location>
</feature>
<dbReference type="Pfam" id="PF07495">
    <property type="entry name" value="Y_Y_Y"/>
    <property type="match status" value="1"/>
</dbReference>
<dbReference type="PROSITE" id="PS50109">
    <property type="entry name" value="HIS_KIN"/>
    <property type="match status" value="1"/>
</dbReference>
<evidence type="ECO:0000256" key="3">
    <source>
        <dbReference type="ARBA" id="ARBA00022553"/>
    </source>
</evidence>
<keyword evidence="3" id="KW-0597">Phosphoprotein</keyword>
<dbReference type="Pfam" id="PF02518">
    <property type="entry name" value="HATPase_c"/>
    <property type="match status" value="1"/>
</dbReference>
<dbReference type="SUPFAM" id="SSF47384">
    <property type="entry name" value="Homodimeric domain of signal transducing histidine kinase"/>
    <property type="match status" value="1"/>
</dbReference>
<comment type="caution">
    <text evidence="6">The sequence shown here is derived from an EMBL/GenBank/DDBJ whole genome shotgun (WGS) entry which is preliminary data.</text>
</comment>
<proteinExistence type="predicted"/>
<dbReference type="InterPro" id="IPR015943">
    <property type="entry name" value="WD40/YVTN_repeat-like_dom_sf"/>
</dbReference>
<dbReference type="PANTHER" id="PTHR43547:SF2">
    <property type="entry name" value="HYBRID SIGNAL TRANSDUCTION HISTIDINE KINASE C"/>
    <property type="match status" value="1"/>
</dbReference>
<dbReference type="RefSeq" id="WP_184299847.1">
    <property type="nucleotide sequence ID" value="NZ_JACHLP010000005.1"/>
</dbReference>
<evidence type="ECO:0000256" key="1">
    <source>
        <dbReference type="ARBA" id="ARBA00000085"/>
    </source>
</evidence>
<protein>
    <recommendedName>
        <fullName evidence="2">histidine kinase</fullName>
        <ecNumber evidence="2">2.7.13.3</ecNumber>
    </recommendedName>
</protein>
<dbReference type="FunFam" id="2.60.40.10:FF:000791">
    <property type="entry name" value="Two-component system sensor histidine kinase/response regulator"/>
    <property type="match status" value="1"/>
</dbReference>
<dbReference type="InterPro" id="IPR036097">
    <property type="entry name" value="HisK_dim/P_sf"/>
</dbReference>
<dbReference type="InterPro" id="IPR004358">
    <property type="entry name" value="Sig_transdc_His_kin-like_C"/>
</dbReference>
<sequence>MFFAFLKLRLPQCCAGVALFAALLIVLPVQAGLPAGLPATRSLHFERLNETQGLLRDSITRIEQDSHGFVWIAGQAGLSRFDGRRVLNYRHEPGRERGLADGWVQALQADEMGRLWVGTRKGLQRYLPASDDFETLAIPHPGPGSLQVHSLLADGRAGLWIGTDQGLYRLDTASRRFQRFAGADEQPGDAVTALFQDRQGLLWVGRETGLALLRPGSQQLQTLPMPDARQALGARAAKGLLLDEQGCLWVAGQAGLQVWQLEGRQQVGRRLLFSPRHSNDSFILPFLDRSGRVWVSTETEGLWLWQPQQQRFQVFPHRPGDEHSVPRHISTLMQDRSGTLWLGTWASGSYRVDLASGGFKRISNLRSQSGELMDNRIFSIASLQPGWLWLSGYDNAAELELASGRLRVHRFGSNELESLNIADARVAVNDASAQAWLRRYTDTRTGRLRLPRFGGGSLESDVIRHVSSDAAGGIWLSSLAGLHHLAPDGRGKTSYRHDPARPGSLSDDLVKMVLVARDGQVWVATDGGLDRFNPASGDFTHFRSQAGRAGSLSSDRIHYLHEDRRGRIWVGTAQGLNQLHREAGGVVRFSRPALGEGLDTAPIGGILEDEQGRLWVSTTAGVSRYSPDSQELHNYTSVDGLIEGFHFASSAFKDAEGRMYFGGLNGLTAFHPGEIRDNPHAPQLALTEIRLNNEVLRPDEWVQDVKLASGLAELRELQLSHLHESLSLEFAALHFADPQRNRYAYQLEGFDKDWVQAGQPRASYTNLPAGRYVFRVKAANKDGVWNEQGLSLHIEVAAPYWQTWWFRLSLGLVLLFSVFALIRARLAMLTEQKRRLEAQVLLRTAELREQKQEVERQKAIVEQTQEELLRQRKFAALGGLVAGVAHELNTPLGNCLMAASTLEDRASAMDGRLSQAGGGLRRSELSQFVGDVRLAAQLLMRGLQRSGELLSRFKQVAVARQGQPRQCFSLRGLAEDLRASLYKELHSLGHELVLDIPEHLLLESYPEPLIELLQQLISNSLLHGFEGRRGGRMLLQARPHGEQALRLVYRDDGLGIAPELIARIFDPFFTTKLGQGGSGLGLSICYNLLHAVLGGEISVESEAGQGVCFIIELPLQAP</sequence>
<dbReference type="SUPFAM" id="SSF55874">
    <property type="entry name" value="ATPase domain of HSP90 chaperone/DNA topoisomerase II/histidine kinase"/>
    <property type="match status" value="1"/>
</dbReference>
<keyword evidence="7" id="KW-1185">Reference proteome</keyword>
<dbReference type="Gene3D" id="2.130.10.10">
    <property type="entry name" value="YVTN repeat-like/Quinoprotein amine dehydrogenase"/>
    <property type="match status" value="4"/>
</dbReference>
<dbReference type="SUPFAM" id="SSF63829">
    <property type="entry name" value="Calcium-dependent phosphotriesterase"/>
    <property type="match status" value="3"/>
</dbReference>
<evidence type="ECO:0000256" key="2">
    <source>
        <dbReference type="ARBA" id="ARBA00012438"/>
    </source>
</evidence>
<dbReference type="Gene3D" id="2.60.40.10">
    <property type="entry name" value="Immunoglobulins"/>
    <property type="match status" value="1"/>
</dbReference>
<dbReference type="InterPro" id="IPR036890">
    <property type="entry name" value="HATPase_C_sf"/>
</dbReference>
<keyword evidence="4" id="KW-0175">Coiled coil</keyword>
<dbReference type="PRINTS" id="PR00344">
    <property type="entry name" value="BCTRLSENSOR"/>
</dbReference>
<dbReference type="Pfam" id="PF07494">
    <property type="entry name" value="Reg_prop"/>
    <property type="match status" value="2"/>
</dbReference>
<dbReference type="EC" id="2.7.13.3" evidence="2"/>
<dbReference type="Gene3D" id="1.10.287.130">
    <property type="match status" value="1"/>
</dbReference>
<evidence type="ECO:0000259" key="5">
    <source>
        <dbReference type="PROSITE" id="PS50109"/>
    </source>
</evidence>
<dbReference type="InterPro" id="IPR013783">
    <property type="entry name" value="Ig-like_fold"/>
</dbReference>